<evidence type="ECO:0000256" key="1">
    <source>
        <dbReference type="SAM" id="MobiDB-lite"/>
    </source>
</evidence>
<evidence type="ECO:0000313" key="3">
    <source>
        <dbReference type="Proteomes" id="UP000014461"/>
    </source>
</evidence>
<name>R9PTW2_AGAAL</name>
<proteinExistence type="predicted"/>
<dbReference type="Proteomes" id="UP000014461">
    <property type="component" value="Unassembled WGS sequence"/>
</dbReference>
<dbReference type="EMBL" id="BARX01000023">
    <property type="protein sequence ID" value="GAD03116.1"/>
    <property type="molecule type" value="Genomic_DNA"/>
</dbReference>
<gene>
    <name evidence="2" type="ORF">AALB_3196</name>
</gene>
<comment type="caution">
    <text evidence="2">The sequence shown here is derived from an EMBL/GenBank/DDBJ whole genome shotgun (WGS) entry which is preliminary data.</text>
</comment>
<keyword evidence="3" id="KW-1185">Reference proteome</keyword>
<reference evidence="2" key="1">
    <citation type="journal article" date="2013" name="Genome Announc.">
        <title>Draft Genome Sequence of Agarivorans albus Strain MKT 106T, an Agarolytic Marine Bacterium.</title>
        <authorList>
            <person name="Yasuike M."/>
            <person name="Nakamura Y."/>
            <person name="Kai W."/>
            <person name="Fujiwara A."/>
            <person name="Fukui Y."/>
            <person name="Satomi M."/>
            <person name="Sano M."/>
        </authorList>
    </citation>
    <scope>NUCLEOTIDE SEQUENCE [LARGE SCALE GENOMIC DNA]</scope>
</reference>
<sequence length="43" mass="4675">MFKTNSMSISSKLEPISQSTHLAKQQAINPDLILSRSPSETSA</sequence>
<organism evidence="2 3">
    <name type="scientific">Agarivorans albus MKT 106</name>
    <dbReference type="NCBI Taxonomy" id="1331007"/>
    <lineage>
        <taxon>Bacteria</taxon>
        <taxon>Pseudomonadati</taxon>
        <taxon>Pseudomonadota</taxon>
        <taxon>Gammaproteobacteria</taxon>
        <taxon>Alteromonadales</taxon>
        <taxon>Alteromonadaceae</taxon>
        <taxon>Agarivorans</taxon>
    </lineage>
</organism>
<dbReference type="AlphaFoldDB" id="R9PTW2"/>
<feature type="region of interest" description="Disordered" evidence="1">
    <location>
        <begin position="1"/>
        <end position="43"/>
    </location>
</feature>
<evidence type="ECO:0000313" key="2">
    <source>
        <dbReference type="EMBL" id="GAD03116.1"/>
    </source>
</evidence>
<feature type="compositionally biased region" description="Polar residues" evidence="1">
    <location>
        <begin position="1"/>
        <end position="28"/>
    </location>
</feature>
<accession>R9PTW2</accession>
<protein>
    <submittedName>
        <fullName evidence="2">Uncharacterized protein</fullName>
    </submittedName>
</protein>